<evidence type="ECO:0000313" key="1">
    <source>
        <dbReference type="EMBL" id="OAA56074.1"/>
    </source>
</evidence>
<dbReference type="GeneID" id="30023964"/>
<protein>
    <submittedName>
        <fullName evidence="1">Uncharacterized protein</fullName>
    </submittedName>
</protein>
<dbReference type="STRING" id="1081104.A0A167NY27"/>
<dbReference type="EMBL" id="AZHB01000023">
    <property type="protein sequence ID" value="OAA56074.1"/>
    <property type="molecule type" value="Genomic_DNA"/>
</dbReference>
<evidence type="ECO:0000313" key="2">
    <source>
        <dbReference type="Proteomes" id="UP000076744"/>
    </source>
</evidence>
<comment type="caution">
    <text evidence="1">The sequence shown here is derived from an EMBL/GenBank/DDBJ whole genome shotgun (WGS) entry which is preliminary data.</text>
</comment>
<dbReference type="SUPFAM" id="SSF53474">
    <property type="entry name" value="alpha/beta-Hydrolases"/>
    <property type="match status" value="1"/>
</dbReference>
<dbReference type="OrthoDB" id="10249433at2759"/>
<organism evidence="1 2">
    <name type="scientific">Cordyceps fumosorosea (strain ARSEF 2679)</name>
    <name type="common">Isaria fumosorosea</name>
    <dbReference type="NCBI Taxonomy" id="1081104"/>
    <lineage>
        <taxon>Eukaryota</taxon>
        <taxon>Fungi</taxon>
        <taxon>Dikarya</taxon>
        <taxon>Ascomycota</taxon>
        <taxon>Pezizomycotina</taxon>
        <taxon>Sordariomycetes</taxon>
        <taxon>Hypocreomycetidae</taxon>
        <taxon>Hypocreales</taxon>
        <taxon>Cordycipitaceae</taxon>
        <taxon>Cordyceps</taxon>
    </lineage>
</organism>
<name>A0A167NY27_CORFA</name>
<proteinExistence type="predicted"/>
<dbReference type="Proteomes" id="UP000076744">
    <property type="component" value="Unassembled WGS sequence"/>
</dbReference>
<dbReference type="AlphaFoldDB" id="A0A167NY27"/>
<reference evidence="1 2" key="1">
    <citation type="journal article" date="2016" name="Genome Biol. Evol.">
        <title>Divergent and convergent evolution of fungal pathogenicity.</title>
        <authorList>
            <person name="Shang Y."/>
            <person name="Xiao G."/>
            <person name="Zheng P."/>
            <person name="Cen K."/>
            <person name="Zhan S."/>
            <person name="Wang C."/>
        </authorList>
    </citation>
    <scope>NUCLEOTIDE SEQUENCE [LARGE SCALE GENOMIC DNA]</scope>
    <source>
        <strain evidence="1 2">ARSEF 2679</strain>
    </source>
</reference>
<keyword evidence="2" id="KW-1185">Reference proteome</keyword>
<dbReference type="InterPro" id="IPR029058">
    <property type="entry name" value="AB_hydrolase_fold"/>
</dbReference>
<dbReference type="RefSeq" id="XP_018701585.1">
    <property type="nucleotide sequence ID" value="XM_018851275.1"/>
</dbReference>
<accession>A0A167NY27</accession>
<sequence>MPVYIVEAGNDELVPHNHGQLLAGRCEELGLPVQRQTVRRALHNDVSIRQAGKQAIADYIRCAVAAAQAK</sequence>
<gene>
    <name evidence="1" type="ORF">ISF_07672</name>
</gene>